<comment type="caution">
    <text evidence="1">The sequence shown here is derived from an EMBL/GenBank/DDBJ whole genome shotgun (WGS) entry which is preliminary data.</text>
</comment>
<gene>
    <name evidence="1" type="ORF">F2Q70_00037270</name>
</gene>
<dbReference type="EMBL" id="QGKY02000246">
    <property type="protein sequence ID" value="KAF2586938.1"/>
    <property type="molecule type" value="Genomic_DNA"/>
</dbReference>
<proteinExistence type="predicted"/>
<reference evidence="1" key="1">
    <citation type="submission" date="2019-12" db="EMBL/GenBank/DDBJ databases">
        <title>Genome sequencing and annotation of Brassica cretica.</title>
        <authorList>
            <person name="Studholme D.J."/>
            <person name="Sarris P.F."/>
        </authorList>
    </citation>
    <scope>NUCLEOTIDE SEQUENCE</scope>
    <source>
        <strain evidence="1">PFS-102/07</strain>
        <tissue evidence="1">Leaf</tissue>
    </source>
</reference>
<protein>
    <submittedName>
        <fullName evidence="1">Uncharacterized protein</fullName>
    </submittedName>
</protein>
<name>A0A8S9JZA4_BRACR</name>
<accession>A0A8S9JZA4</accession>
<organism evidence="1">
    <name type="scientific">Brassica cretica</name>
    <name type="common">Mustard</name>
    <dbReference type="NCBI Taxonomy" id="69181"/>
    <lineage>
        <taxon>Eukaryota</taxon>
        <taxon>Viridiplantae</taxon>
        <taxon>Streptophyta</taxon>
        <taxon>Embryophyta</taxon>
        <taxon>Tracheophyta</taxon>
        <taxon>Spermatophyta</taxon>
        <taxon>Magnoliopsida</taxon>
        <taxon>eudicotyledons</taxon>
        <taxon>Gunneridae</taxon>
        <taxon>Pentapetalae</taxon>
        <taxon>rosids</taxon>
        <taxon>malvids</taxon>
        <taxon>Brassicales</taxon>
        <taxon>Brassicaceae</taxon>
        <taxon>Brassiceae</taxon>
        <taxon>Brassica</taxon>
    </lineage>
</organism>
<evidence type="ECO:0000313" key="1">
    <source>
        <dbReference type="EMBL" id="KAF2586938.1"/>
    </source>
</evidence>
<dbReference type="AlphaFoldDB" id="A0A8S9JZA4"/>
<sequence length="90" mass="10053">MVNDGCRRLSSVDRCRSSSVSRVLSSGYVLLHLLHASDSTEYLVDLVLGVDLWDVHDMFSAYTTCLIEIEHPRRTASVLDGANRQAFVIL</sequence>